<reference evidence="2" key="1">
    <citation type="journal article" date="2019" name="Sci. Rep.">
        <title>Draft genome of Tanacetum cinerariifolium, the natural source of mosquito coil.</title>
        <authorList>
            <person name="Yamashiro T."/>
            <person name="Shiraishi A."/>
            <person name="Satake H."/>
            <person name="Nakayama K."/>
        </authorList>
    </citation>
    <scope>NUCLEOTIDE SEQUENCE</scope>
</reference>
<sequence length="117" mass="12823">MNRLLLSLALLFYTTVAFGQDQLPPPAKWQDKFFNSPETVIPILIDAALKYSAQIENLNIAKQVALANQHLEKKRILSGLSVGSAYTYGSVYNVVDPTRPGGGINPFGLPTQSLYNV</sequence>
<organism evidence="2">
    <name type="scientific">Tanacetum cinerariifolium</name>
    <name type="common">Dalmatian daisy</name>
    <name type="synonym">Chrysanthemum cinerariifolium</name>
    <dbReference type="NCBI Taxonomy" id="118510"/>
    <lineage>
        <taxon>Eukaryota</taxon>
        <taxon>Viridiplantae</taxon>
        <taxon>Streptophyta</taxon>
        <taxon>Embryophyta</taxon>
        <taxon>Tracheophyta</taxon>
        <taxon>Spermatophyta</taxon>
        <taxon>Magnoliopsida</taxon>
        <taxon>eudicotyledons</taxon>
        <taxon>Gunneridae</taxon>
        <taxon>Pentapetalae</taxon>
        <taxon>asterids</taxon>
        <taxon>campanulids</taxon>
        <taxon>Asterales</taxon>
        <taxon>Asteraceae</taxon>
        <taxon>Asteroideae</taxon>
        <taxon>Anthemideae</taxon>
        <taxon>Anthemidinae</taxon>
        <taxon>Tanacetum</taxon>
    </lineage>
</organism>
<evidence type="ECO:0008006" key="3">
    <source>
        <dbReference type="Google" id="ProtNLM"/>
    </source>
</evidence>
<feature type="chain" id="PRO_5025330048" description="TolC family protein" evidence="1">
    <location>
        <begin position="20"/>
        <end position="117"/>
    </location>
</feature>
<evidence type="ECO:0000313" key="2">
    <source>
        <dbReference type="EMBL" id="GFD08431.1"/>
    </source>
</evidence>
<evidence type="ECO:0000256" key="1">
    <source>
        <dbReference type="SAM" id="SignalP"/>
    </source>
</evidence>
<name>A0A699TGL2_TANCI</name>
<protein>
    <recommendedName>
        <fullName evidence="3">TolC family protein</fullName>
    </recommendedName>
</protein>
<keyword evidence="1" id="KW-0732">Signal</keyword>
<gene>
    <name evidence="2" type="ORF">Tci_880400</name>
</gene>
<feature type="signal peptide" evidence="1">
    <location>
        <begin position="1"/>
        <end position="19"/>
    </location>
</feature>
<dbReference type="EMBL" id="BKCJ011238405">
    <property type="protein sequence ID" value="GFD08431.1"/>
    <property type="molecule type" value="Genomic_DNA"/>
</dbReference>
<accession>A0A699TGL2</accession>
<dbReference type="AlphaFoldDB" id="A0A699TGL2"/>
<proteinExistence type="predicted"/>
<comment type="caution">
    <text evidence="2">The sequence shown here is derived from an EMBL/GenBank/DDBJ whole genome shotgun (WGS) entry which is preliminary data.</text>
</comment>
<feature type="non-terminal residue" evidence="2">
    <location>
        <position position="117"/>
    </location>
</feature>